<evidence type="ECO:0000256" key="8">
    <source>
        <dbReference type="SAM" id="MobiDB-lite"/>
    </source>
</evidence>
<dbReference type="Gene3D" id="3.10.20.310">
    <property type="entry name" value="membrane protein fhac"/>
    <property type="match status" value="1"/>
</dbReference>
<evidence type="ECO:0000256" key="4">
    <source>
        <dbReference type="ARBA" id="ARBA00022692"/>
    </source>
</evidence>
<feature type="compositionally biased region" description="Pro residues" evidence="8">
    <location>
        <begin position="1"/>
        <end position="11"/>
    </location>
</feature>
<evidence type="ECO:0000259" key="10">
    <source>
        <dbReference type="PROSITE" id="PS51779"/>
    </source>
</evidence>
<dbReference type="PROSITE" id="PS51779">
    <property type="entry name" value="POTRA"/>
    <property type="match status" value="1"/>
</dbReference>
<name>A0ABZ0STL8_9MICO</name>
<comment type="subcellular location">
    <subcellularLocation>
        <location evidence="1">Membrane</location>
    </subcellularLocation>
</comment>
<keyword evidence="12" id="KW-1185">Reference proteome</keyword>
<dbReference type="InterPro" id="IPR013685">
    <property type="entry name" value="POTRA_FtsQ_type"/>
</dbReference>
<feature type="region of interest" description="Disordered" evidence="8">
    <location>
        <begin position="1"/>
        <end position="78"/>
    </location>
</feature>
<sequence>MQRPTPLPPQAEKPAPRSAAEAPTPSKARASKARAAKGELPPEELRTAQVGAEPLAPVTPISSDGHDPDRAEGEAADASPIGVRDVWRAARARRKALRAEVRRFTGRQRRRRALWIGAAASIGILALVTLGAAYSPLFAVERVEVVGTSQLKASAVVDALQAQIGKPLPLVDESAVKAALVRFPLVESYTLEARPPHELVVRIVERTPVGVIQGPAGYTLVDAAGVALSTTSTAPPGEPIVTVPGVHSSAFASLGQVMRALPAAIRTQVTAASATTPDDVTLTLGGTRTQVEWGSADQSALKALVLEEAMKAKPPASVSAYDVSTPTSVVFR</sequence>
<feature type="domain" description="POTRA" evidence="10">
    <location>
        <begin position="138"/>
        <end position="206"/>
    </location>
</feature>
<evidence type="ECO:0000256" key="6">
    <source>
        <dbReference type="ARBA" id="ARBA00023136"/>
    </source>
</evidence>
<reference evidence="11 12" key="1">
    <citation type="submission" date="2023-11" db="EMBL/GenBank/DDBJ databases">
        <title>Genome sequence of Microbacterium rhizosphaerae KACC 19337.</title>
        <authorList>
            <person name="Choi H."/>
            <person name="Kim S."/>
            <person name="Kim Y."/>
            <person name="Kwon S.-W."/>
            <person name="Heo J."/>
        </authorList>
    </citation>
    <scope>NUCLEOTIDE SEQUENCE [LARGE SCALE GENOMIC DNA]</scope>
    <source>
        <strain evidence="11 12">KACC 19337</strain>
    </source>
</reference>
<keyword evidence="5 9" id="KW-1133">Transmembrane helix</keyword>
<evidence type="ECO:0000256" key="7">
    <source>
        <dbReference type="ARBA" id="ARBA00023306"/>
    </source>
</evidence>
<evidence type="ECO:0000256" key="1">
    <source>
        <dbReference type="ARBA" id="ARBA00004370"/>
    </source>
</evidence>
<keyword evidence="3" id="KW-0132">Cell division</keyword>
<evidence type="ECO:0000313" key="12">
    <source>
        <dbReference type="Proteomes" id="UP001323798"/>
    </source>
</evidence>
<accession>A0ABZ0STL8</accession>
<dbReference type="InterPro" id="IPR050487">
    <property type="entry name" value="FtsQ_DivIB"/>
</dbReference>
<proteinExistence type="predicted"/>
<evidence type="ECO:0000256" key="2">
    <source>
        <dbReference type="ARBA" id="ARBA00022475"/>
    </source>
</evidence>
<protein>
    <submittedName>
        <fullName evidence="11">FtsQ-type POTRA domain-containing protein</fullName>
    </submittedName>
</protein>
<evidence type="ECO:0000313" key="11">
    <source>
        <dbReference type="EMBL" id="WPR91188.1"/>
    </source>
</evidence>
<keyword evidence="4 9" id="KW-0812">Transmembrane</keyword>
<gene>
    <name evidence="11" type="ORF">SM116_07860</name>
</gene>
<dbReference type="PANTHER" id="PTHR37820">
    <property type="entry name" value="CELL DIVISION PROTEIN DIVIB"/>
    <property type="match status" value="1"/>
</dbReference>
<dbReference type="EMBL" id="CP139368">
    <property type="protein sequence ID" value="WPR91188.1"/>
    <property type="molecule type" value="Genomic_DNA"/>
</dbReference>
<evidence type="ECO:0000256" key="5">
    <source>
        <dbReference type="ARBA" id="ARBA00022989"/>
    </source>
</evidence>
<organism evidence="11 12">
    <name type="scientific">Microbacterium rhizosphaerae</name>
    <dbReference type="NCBI Taxonomy" id="1678237"/>
    <lineage>
        <taxon>Bacteria</taxon>
        <taxon>Bacillati</taxon>
        <taxon>Actinomycetota</taxon>
        <taxon>Actinomycetes</taxon>
        <taxon>Micrococcales</taxon>
        <taxon>Microbacteriaceae</taxon>
        <taxon>Microbacterium</taxon>
    </lineage>
</organism>
<feature type="compositionally biased region" description="Basic and acidic residues" evidence="8">
    <location>
        <begin position="64"/>
        <end position="73"/>
    </location>
</feature>
<feature type="transmembrane region" description="Helical" evidence="9">
    <location>
        <begin position="113"/>
        <end position="134"/>
    </location>
</feature>
<keyword evidence="2" id="KW-1003">Cell membrane</keyword>
<keyword evidence="6 9" id="KW-0472">Membrane</keyword>
<dbReference type="RefSeq" id="WP_320943889.1">
    <property type="nucleotide sequence ID" value="NZ_BAABEU010000007.1"/>
</dbReference>
<keyword evidence="7" id="KW-0131">Cell cycle</keyword>
<dbReference type="Proteomes" id="UP001323798">
    <property type="component" value="Chromosome"/>
</dbReference>
<dbReference type="PANTHER" id="PTHR37820:SF1">
    <property type="entry name" value="CELL DIVISION PROTEIN FTSQ"/>
    <property type="match status" value="1"/>
</dbReference>
<dbReference type="InterPro" id="IPR034746">
    <property type="entry name" value="POTRA"/>
</dbReference>
<dbReference type="Pfam" id="PF08478">
    <property type="entry name" value="POTRA_1"/>
    <property type="match status" value="1"/>
</dbReference>
<evidence type="ECO:0000256" key="9">
    <source>
        <dbReference type="SAM" id="Phobius"/>
    </source>
</evidence>
<evidence type="ECO:0000256" key="3">
    <source>
        <dbReference type="ARBA" id="ARBA00022618"/>
    </source>
</evidence>